<reference evidence="2 3" key="1">
    <citation type="submission" date="2018-02" db="EMBL/GenBank/DDBJ databases">
        <title>Comparative genomes isolates from brazilian mangrove.</title>
        <authorList>
            <person name="Araujo J.E."/>
            <person name="Taketani R.G."/>
            <person name="Silva M.C.P."/>
            <person name="Loureco M.V."/>
            <person name="Andreote F.D."/>
        </authorList>
    </citation>
    <scope>NUCLEOTIDE SEQUENCE [LARGE SCALE GENOMIC DNA]</scope>
    <source>
        <strain evidence="2 3">Hex-1 MGV</strain>
    </source>
</reference>
<comment type="caution">
    <text evidence="2">The sequence shown here is derived from an EMBL/GenBank/DDBJ whole genome shotgun (WGS) entry which is preliminary data.</text>
</comment>
<gene>
    <name evidence="2" type="ORF">C5Y83_28780</name>
</gene>
<dbReference type="RefSeq" id="WP_105333267.1">
    <property type="nucleotide sequence ID" value="NZ_PUHY01000016.1"/>
</dbReference>
<dbReference type="InterPro" id="IPR024775">
    <property type="entry name" value="DinB-like"/>
</dbReference>
<evidence type="ECO:0000259" key="1">
    <source>
        <dbReference type="Pfam" id="PF12867"/>
    </source>
</evidence>
<dbReference type="Gene3D" id="1.20.120.450">
    <property type="entry name" value="dinb family like domain"/>
    <property type="match status" value="1"/>
</dbReference>
<proteinExistence type="predicted"/>
<dbReference type="Pfam" id="PF12867">
    <property type="entry name" value="DinB_2"/>
    <property type="match status" value="1"/>
</dbReference>
<dbReference type="Proteomes" id="UP000238322">
    <property type="component" value="Unassembled WGS sequence"/>
</dbReference>
<dbReference type="OrthoDB" id="267642at2"/>
<dbReference type="SUPFAM" id="SSF109854">
    <property type="entry name" value="DinB/YfiT-like putative metalloenzymes"/>
    <property type="match status" value="1"/>
</dbReference>
<evidence type="ECO:0000313" key="3">
    <source>
        <dbReference type="Proteomes" id="UP000238322"/>
    </source>
</evidence>
<dbReference type="AlphaFoldDB" id="A0A2S8F8V9"/>
<organism evidence="2 3">
    <name type="scientific">Blastopirellula marina</name>
    <dbReference type="NCBI Taxonomy" id="124"/>
    <lineage>
        <taxon>Bacteria</taxon>
        <taxon>Pseudomonadati</taxon>
        <taxon>Planctomycetota</taxon>
        <taxon>Planctomycetia</taxon>
        <taxon>Pirellulales</taxon>
        <taxon>Pirellulaceae</taxon>
        <taxon>Blastopirellula</taxon>
    </lineage>
</organism>
<evidence type="ECO:0000313" key="2">
    <source>
        <dbReference type="EMBL" id="PQO28598.1"/>
    </source>
</evidence>
<dbReference type="InterPro" id="IPR034660">
    <property type="entry name" value="DinB/YfiT-like"/>
</dbReference>
<sequence length="174" mass="19534">MSMIERMQHQLESARGFTNRILGDFKKPEDWVAQVCNQSNHALWFIGHMATTDNFFISLLAPEKSVNNDHYQELFGLGSTPSPDLATYPPIEEVRAYMDERRATLLEILASLTDDDLAKKTPSGTPDFLADYGQVFETAIWHEGLHSGQLTMVRRSLGHLPAMTPPNQDAKSSV</sequence>
<feature type="domain" description="DinB-like" evidence="1">
    <location>
        <begin position="10"/>
        <end position="150"/>
    </location>
</feature>
<dbReference type="EMBL" id="PUHY01000016">
    <property type="protein sequence ID" value="PQO28598.1"/>
    <property type="molecule type" value="Genomic_DNA"/>
</dbReference>
<accession>A0A2S8F8V9</accession>
<name>A0A2S8F8V9_9BACT</name>
<protein>
    <submittedName>
        <fullName evidence="2">DinB family protein</fullName>
    </submittedName>
</protein>